<dbReference type="Proteomes" id="UP000694001">
    <property type="component" value="Chromosome"/>
</dbReference>
<keyword evidence="1" id="KW-0808">Transferase</keyword>
<dbReference type="AlphaFoldDB" id="A0A975U280"/>
<organism evidence="1 2">
    <name type="scientific">Elioraea tepida</name>
    <dbReference type="NCBI Taxonomy" id="2843330"/>
    <lineage>
        <taxon>Bacteria</taxon>
        <taxon>Pseudomonadati</taxon>
        <taxon>Pseudomonadota</taxon>
        <taxon>Alphaproteobacteria</taxon>
        <taxon>Acetobacterales</taxon>
        <taxon>Elioraeaceae</taxon>
        <taxon>Elioraea</taxon>
    </lineage>
</organism>
<evidence type="ECO:0000313" key="1">
    <source>
        <dbReference type="EMBL" id="QXM25010.1"/>
    </source>
</evidence>
<dbReference type="GO" id="GO:0032259">
    <property type="term" value="P:methylation"/>
    <property type="evidence" value="ECO:0007669"/>
    <property type="project" value="UniProtKB-KW"/>
</dbReference>
<accession>A0A975U280</accession>
<dbReference type="RefSeq" id="WP_218286066.1">
    <property type="nucleotide sequence ID" value="NZ_CP076448.1"/>
</dbReference>
<sequence>MTPMTCHVCGAARLAPLPTYASMPRVSSDCRLLPPGGALHACTACGTAQKLATPEFLADLSAIYAAYDVYYQGGGAEQIVFDAAAGESVRRSMLLSGRILATGLLPPRGSVIDIGCGNGAFLRAFGQRLPEWDLYGLELDDRNLSVMRDIPRFAGLKIGDATKLEGHYTLITMIHALEHFTDPFSALVALRGNLSADGIVFIEVPNLAENPFDLTIADHATHFTPATLEALLIRAGLEPLHFETGWVKKEMSVLARAARGPVATRQKADPPGLVATQLAWLDATLAATREAASRGASFGIFGTSIAATWLAGALGDRIAFHVDEDANRQGRTFFGKPVLAPEAVPAGAVVFLAVAPVVAEAIAPRLRRLGLDPVLPPPLAT</sequence>
<protein>
    <submittedName>
        <fullName evidence="1">Class I SAM-dependent methyltransferase</fullName>
    </submittedName>
</protein>
<dbReference type="KEGG" id="elio:KO353_01775"/>
<dbReference type="PANTHER" id="PTHR43861">
    <property type="entry name" value="TRANS-ACONITATE 2-METHYLTRANSFERASE-RELATED"/>
    <property type="match status" value="1"/>
</dbReference>
<dbReference type="CDD" id="cd02440">
    <property type="entry name" value="AdoMet_MTases"/>
    <property type="match status" value="1"/>
</dbReference>
<keyword evidence="1" id="KW-0489">Methyltransferase</keyword>
<name>A0A975U280_9PROT</name>
<keyword evidence="2" id="KW-1185">Reference proteome</keyword>
<proteinExistence type="predicted"/>
<dbReference type="EMBL" id="CP076448">
    <property type="protein sequence ID" value="QXM25010.1"/>
    <property type="molecule type" value="Genomic_DNA"/>
</dbReference>
<dbReference type="GO" id="GO:0008168">
    <property type="term" value="F:methyltransferase activity"/>
    <property type="evidence" value="ECO:0007669"/>
    <property type="project" value="UniProtKB-KW"/>
</dbReference>
<evidence type="ECO:0000313" key="2">
    <source>
        <dbReference type="Proteomes" id="UP000694001"/>
    </source>
</evidence>
<dbReference type="Pfam" id="PF13489">
    <property type="entry name" value="Methyltransf_23"/>
    <property type="match status" value="1"/>
</dbReference>
<reference evidence="1" key="1">
    <citation type="submission" date="2021-06" db="EMBL/GenBank/DDBJ databases">
        <title>Elioraea tepida, sp. nov., a moderately thermophilic aerobic anoxygenic phototrophic bacterium isolated from an alkaline siliceous hot spring mat community in Yellowstone National Park, WY, USA.</title>
        <authorList>
            <person name="Saini M.K."/>
            <person name="Yoshida S."/>
            <person name="Sebastian A."/>
            <person name="Hirose S."/>
            <person name="Hara E."/>
            <person name="Tamaki H."/>
            <person name="Soulier N.T."/>
            <person name="Albert I."/>
            <person name="Hanada S."/>
            <person name="Bryant D.A."/>
            <person name="Tank M."/>
        </authorList>
    </citation>
    <scope>NUCLEOTIDE SEQUENCE</scope>
    <source>
        <strain evidence="1">MS-P2</strain>
    </source>
</reference>
<gene>
    <name evidence="1" type="ORF">KO353_01775</name>
</gene>